<evidence type="ECO:0000313" key="3">
    <source>
        <dbReference type="EMBL" id="NYS92615.1"/>
    </source>
</evidence>
<dbReference type="InterPro" id="IPR023393">
    <property type="entry name" value="START-like_dom_sf"/>
</dbReference>
<evidence type="ECO:0000256" key="1">
    <source>
        <dbReference type="ARBA" id="ARBA00006817"/>
    </source>
</evidence>
<reference evidence="3 4" key="1">
    <citation type="submission" date="2020-07" db="EMBL/GenBank/DDBJ databases">
        <title>MOT database genomes.</title>
        <authorList>
            <person name="Joseph S."/>
            <person name="Aduse-Opoku J."/>
            <person name="Hashim A."/>
            <person name="Wade W."/>
            <person name="Curtis M."/>
        </authorList>
    </citation>
    <scope>NUCLEOTIDE SEQUENCE [LARGE SCALE GENOMIC DNA]</scope>
    <source>
        <strain evidence="3 4">DSM 100099</strain>
    </source>
</reference>
<dbReference type="Proteomes" id="UP000561011">
    <property type="component" value="Unassembled WGS sequence"/>
</dbReference>
<dbReference type="AlphaFoldDB" id="A0A853EPS4"/>
<dbReference type="Pfam" id="PF08327">
    <property type="entry name" value="AHSA1"/>
    <property type="match status" value="1"/>
</dbReference>
<gene>
    <name evidence="3" type="ORF">HZZ10_03590</name>
</gene>
<sequence>MTDGLTITRTFPVTPESVFAAWTMPEVFSVWFGTDAVDVPLDTLSMDVRPGGAWSAVMHLPDGHQIHWEGTFVEVDPPNRLVLTMTDAPGTDPGAPLTVDLVAVEGGTEMIFTQMNSGFTDEQYAQLAEGYRGFFDTMERVLTAEG</sequence>
<evidence type="ECO:0000313" key="4">
    <source>
        <dbReference type="Proteomes" id="UP000561011"/>
    </source>
</evidence>
<evidence type="ECO:0000259" key="2">
    <source>
        <dbReference type="Pfam" id="PF08327"/>
    </source>
</evidence>
<dbReference type="EMBL" id="JACBYE010000005">
    <property type="protein sequence ID" value="NYS92615.1"/>
    <property type="molecule type" value="Genomic_DNA"/>
</dbReference>
<protein>
    <submittedName>
        <fullName evidence="3">SRPBCC domain-containing protein</fullName>
    </submittedName>
</protein>
<organism evidence="3 4">
    <name type="scientific">Sanguibacter inulinus</name>
    <dbReference type="NCBI Taxonomy" id="60922"/>
    <lineage>
        <taxon>Bacteria</taxon>
        <taxon>Bacillati</taxon>
        <taxon>Actinomycetota</taxon>
        <taxon>Actinomycetes</taxon>
        <taxon>Micrococcales</taxon>
        <taxon>Sanguibacteraceae</taxon>
        <taxon>Sanguibacter</taxon>
    </lineage>
</organism>
<accession>A0A853EPS4</accession>
<dbReference type="Gene3D" id="3.30.530.20">
    <property type="match status" value="1"/>
</dbReference>
<name>A0A853EPS4_9MICO</name>
<dbReference type="RefSeq" id="WP_179912438.1">
    <property type="nucleotide sequence ID" value="NZ_JACBYE010000005.1"/>
</dbReference>
<feature type="domain" description="Activator of Hsp90 ATPase homologue 1/2-like C-terminal" evidence="2">
    <location>
        <begin position="13"/>
        <end position="142"/>
    </location>
</feature>
<comment type="similarity">
    <text evidence="1">Belongs to the AHA1 family.</text>
</comment>
<dbReference type="CDD" id="cd07814">
    <property type="entry name" value="SRPBCC_CalC_Aha1-like"/>
    <property type="match status" value="1"/>
</dbReference>
<comment type="caution">
    <text evidence="3">The sequence shown here is derived from an EMBL/GenBank/DDBJ whole genome shotgun (WGS) entry which is preliminary data.</text>
</comment>
<dbReference type="InterPro" id="IPR013538">
    <property type="entry name" value="ASHA1/2-like_C"/>
</dbReference>
<keyword evidence="4" id="KW-1185">Reference proteome</keyword>
<proteinExistence type="inferred from homology"/>
<dbReference type="SUPFAM" id="SSF55961">
    <property type="entry name" value="Bet v1-like"/>
    <property type="match status" value="1"/>
</dbReference>